<organism evidence="1 2">
    <name type="scientific">Clostridium kluyveri (strain ATCC 8527 / DSM 555 / NBRC 12016 / NCIMB 10680 / K1)</name>
    <dbReference type="NCBI Taxonomy" id="431943"/>
    <lineage>
        <taxon>Bacteria</taxon>
        <taxon>Bacillati</taxon>
        <taxon>Bacillota</taxon>
        <taxon>Clostridia</taxon>
        <taxon>Eubacteriales</taxon>
        <taxon>Clostridiaceae</taxon>
        <taxon>Clostridium</taxon>
    </lineage>
</organism>
<dbReference type="HOGENOM" id="CLU_170872_0_0_9"/>
<dbReference type="KEGG" id="ckl:CKL_4072"/>
<evidence type="ECO:0000313" key="2">
    <source>
        <dbReference type="Proteomes" id="UP000002411"/>
    </source>
</evidence>
<protein>
    <submittedName>
        <fullName evidence="1">Predicted phage transglycosylase</fullName>
    </submittedName>
</protein>
<gene>
    <name evidence="1" type="ordered locus">CKL_4072</name>
</gene>
<dbReference type="eggNOG" id="ENOG5030BYQ">
    <property type="taxonomic scope" value="Bacteria"/>
</dbReference>
<accession>A5F9I9</accession>
<geneLocation type="plasmid" evidence="1 2">
    <name>pCKL555A</name>
</geneLocation>
<dbReference type="Proteomes" id="UP000002411">
    <property type="component" value="Plasmid pCKL555A"/>
</dbReference>
<keyword evidence="2" id="KW-1185">Reference proteome</keyword>
<reference evidence="1 2" key="1">
    <citation type="journal article" date="2008" name="Proc. Natl. Acad. Sci. U.S.A.">
        <title>The genome of Clostridium kluyveri, a strict anaerobe with unique metabolic features.</title>
        <authorList>
            <person name="Seedorf H."/>
            <person name="Fricke W.F."/>
            <person name="Veith B."/>
            <person name="Brueggemann H."/>
            <person name="Liesegang H."/>
            <person name="Strittmatter A."/>
            <person name="Miethke M."/>
            <person name="Buckel W."/>
            <person name="Hinderberger J."/>
            <person name="Li F."/>
            <person name="Hagemeier C."/>
            <person name="Thauer R.K."/>
            <person name="Gottschalk G."/>
        </authorList>
    </citation>
    <scope>NUCLEOTIDE SEQUENCE [LARGE SCALE GENOMIC DNA]</scope>
    <source>
        <strain evidence="2">ATCC 8527 / DSM 555 / NCIMB 10680</strain>
        <plasmid evidence="1 2">pCKL555A</plasmid>
    </source>
</reference>
<sequence length="97" mass="11677">MNKVACDKCGKKFEINLKTRRLPLDVREAYFICPHCNERYVCYYTDPQIREKQKEINKLQDECWKIKSPAEKADMELKIMRFKDEIGADMEELKKRV</sequence>
<keyword evidence="1" id="KW-0614">Plasmid</keyword>
<evidence type="ECO:0000313" key="1">
    <source>
        <dbReference type="EMBL" id="ABQ23671.1"/>
    </source>
</evidence>
<name>A5F9I9_CLOK5</name>
<dbReference type="RefSeq" id="WP_011930418.1">
    <property type="nucleotide sequence ID" value="NC_009466.1"/>
</dbReference>
<dbReference type="EMBL" id="CP000674">
    <property type="protein sequence ID" value="ABQ23671.1"/>
    <property type="molecule type" value="Genomic_DNA"/>
</dbReference>
<dbReference type="AlphaFoldDB" id="A5F9I9"/>
<proteinExistence type="predicted"/>